<dbReference type="SUPFAM" id="SSF49464">
    <property type="entry name" value="Carboxypeptidase regulatory domain-like"/>
    <property type="match status" value="1"/>
</dbReference>
<evidence type="ECO:0000313" key="2">
    <source>
        <dbReference type="EMBL" id="PZP51645.1"/>
    </source>
</evidence>
<dbReference type="Proteomes" id="UP000249645">
    <property type="component" value="Unassembled WGS sequence"/>
</dbReference>
<reference evidence="2 3" key="1">
    <citation type="submission" date="2017-11" db="EMBL/GenBank/DDBJ databases">
        <title>Infants hospitalized years apart are colonized by the same room-sourced microbial strains.</title>
        <authorList>
            <person name="Brooks B."/>
            <person name="Olm M.R."/>
            <person name="Firek B.A."/>
            <person name="Baker R."/>
            <person name="Thomas B.C."/>
            <person name="Morowitz M.J."/>
            <person name="Banfield J.F."/>
        </authorList>
    </citation>
    <scope>NUCLEOTIDE SEQUENCE [LARGE SCALE GENOMIC DNA]</scope>
    <source>
        <strain evidence="2">S2_009_000_R2_76</strain>
    </source>
</reference>
<comment type="caution">
    <text evidence="2">The sequence shown here is derived from an EMBL/GenBank/DDBJ whole genome shotgun (WGS) entry which is preliminary data.</text>
</comment>
<organism evidence="2 3">
    <name type="scientific">Pseudopedobacter saltans</name>
    <dbReference type="NCBI Taxonomy" id="151895"/>
    <lineage>
        <taxon>Bacteria</taxon>
        <taxon>Pseudomonadati</taxon>
        <taxon>Bacteroidota</taxon>
        <taxon>Sphingobacteriia</taxon>
        <taxon>Sphingobacteriales</taxon>
        <taxon>Sphingobacteriaceae</taxon>
        <taxon>Pseudopedobacter</taxon>
    </lineage>
</organism>
<evidence type="ECO:0000313" key="3">
    <source>
        <dbReference type="Proteomes" id="UP000249645"/>
    </source>
</evidence>
<accession>A0A2W5F6K0</accession>
<gene>
    <name evidence="2" type="ORF">DI598_02775</name>
</gene>
<name>A0A2W5F6K0_9SPHI</name>
<dbReference type="AlphaFoldDB" id="A0A2W5F6K0"/>
<dbReference type="EMBL" id="QFOI01000025">
    <property type="protein sequence ID" value="PZP51645.1"/>
    <property type="molecule type" value="Genomic_DNA"/>
</dbReference>
<sequence>MLLKSKLLLLTFLCLTAIVTQAQNQESYIKGRIYDSINDIPLQSASVVVYKTKDSSLVNFQIADYKGEFNIKDLPPKTPMYAMVTFTGYISQKITLDTSNTFWDLKTINLKHVDSSNLEEVVVKAVAPIKMNGDTLEINPDAFKLDSNAVVEDMLLRVPGMVVWADGTITMNGKKIEKLLVDGKPFFGGQTNIATQNLPKDAIQKIQLYQEKDPTKIEGQDPAKKDSLYSLNIQLKADKKNGLFGKVTAGYGTDKRYDASGVIQAYDPKNQYGIAFGTDNTNRTSGIGSGAFLENTFKQNFWRYSYSDPNVSGIKKNLWANAKYQHSFNEANNGRFYTRLTGDYGYSNIKTNVFTNTDQTDNLITYNQHSISNSNSDNSTNAHQINLNYDSRKQYGDYVNINSKFEYSSNDNNSQSNYNIFRNDTAISANNVLNNTHSNSKNVNIGGFVSRNDYNKQNNPLTSYSLNFNVNYDDNNSVTQTSNIFHSFVDTVPSSTIIRNYNNNSKNLSTNAYLRYDGFKKLLFGIYNFYNIDISLNNRISYSRNTQNNHVQDLDTLTNSYLDNNYLTYDNTLSNFNYSPGFSLSKSINKNIYGKYYYWLYINASIEHNWIDQNNRSSLLYRNIDRNYSLWTPSININFNKQKNNQYWMYAYLNANISPSLPTIDQLAPVVDSSNRYSVVSGNPFLRAGKTKSINYNLSIDRSNQKAKSGYGLQLNGYWSSAQNAVIDSLVYDASGKSIRYLLNGDGAKNFSLNGDIHFSTKFKTKYQLQAQYTPNFNINSSPSFINGFATTSKNQTLGHGVSLSFIIIDKFNMTIGERIINTKNTQNETATKIQNNTTSLDATYTVIKNLNISSNFNYQTNKASTNKTNAAIWNATSTYRFMQDKVEVKFTAFDLLRQNKNITNFANQNNIGTTVTNGLRQYFMLSFSFYPRKFGGKQNNNMGVIVR</sequence>
<evidence type="ECO:0008006" key="4">
    <source>
        <dbReference type="Google" id="ProtNLM"/>
    </source>
</evidence>
<dbReference type="InterPro" id="IPR008969">
    <property type="entry name" value="CarboxyPept-like_regulatory"/>
</dbReference>
<dbReference type="SUPFAM" id="SSF56935">
    <property type="entry name" value="Porins"/>
    <property type="match status" value="2"/>
</dbReference>
<evidence type="ECO:0000256" key="1">
    <source>
        <dbReference type="SAM" id="SignalP"/>
    </source>
</evidence>
<feature type="chain" id="PRO_5015873189" description="Outer membrane protein beta-barrel domain-containing protein" evidence="1">
    <location>
        <begin position="23"/>
        <end position="948"/>
    </location>
</feature>
<feature type="signal peptide" evidence="1">
    <location>
        <begin position="1"/>
        <end position="22"/>
    </location>
</feature>
<keyword evidence="1" id="KW-0732">Signal</keyword>
<protein>
    <recommendedName>
        <fullName evidence="4">Outer membrane protein beta-barrel domain-containing protein</fullName>
    </recommendedName>
</protein>
<proteinExistence type="predicted"/>